<keyword evidence="3" id="KW-1185">Reference proteome</keyword>
<accession>I7L8T7</accession>
<dbReference type="Proteomes" id="UP000009320">
    <property type="component" value="Unassembled WGS sequence"/>
</dbReference>
<evidence type="ECO:0000313" key="3">
    <source>
        <dbReference type="Proteomes" id="UP000009320"/>
    </source>
</evidence>
<dbReference type="PATRIC" id="fig|1423758.3.peg.309"/>
<evidence type="ECO:0000256" key="1">
    <source>
        <dbReference type="ARBA" id="ARBA00022490"/>
    </source>
</evidence>
<reference evidence="2 3" key="1">
    <citation type="submission" date="2012-06" db="EMBL/GenBank/DDBJ databases">
        <title>Draft Genome Sequence of Lactobacillus hominis Strain CRBIP 24.179T, isolated from human intestine.</title>
        <authorList>
            <person name="Cousin S."/>
            <person name="Ma L."/>
            <person name="Bizet C."/>
            <person name="Loux V."/>
            <person name="Bouchier C."/>
            <person name="Clermont D."/>
            <person name="Creno S."/>
        </authorList>
    </citation>
    <scope>NUCLEOTIDE SEQUENCE [LARGE SCALE GENOMIC DNA]</scope>
    <source>
        <strain evidence="3">CRBIP 24.179T</strain>
    </source>
</reference>
<comment type="caution">
    <text evidence="2">The sequence shown here is derived from an EMBL/GenBank/DDBJ whole genome shotgun (WGS) entry which is preliminary data.</text>
</comment>
<protein>
    <submittedName>
        <fullName evidence="2">Uncharacterized protein</fullName>
    </submittedName>
</protein>
<dbReference type="OrthoDB" id="2990788at2"/>
<dbReference type="AlphaFoldDB" id="I7L8T7"/>
<sequence>MGLVFDDKKSEKIQNRRGLIIWLYQSRDQYKLRPYGDIVYFSQKNKYVMMYIPADKKEETINELKKQRFVKYVEESRHSDLDFSDEHEEKIMNELKVAAEKIIAENEDYKV</sequence>
<gene>
    <name evidence="2" type="ORF">BN55_03195</name>
</gene>
<dbReference type="Pfam" id="PF09902">
    <property type="entry name" value="DUF2129"/>
    <property type="match status" value="1"/>
</dbReference>
<evidence type="ECO:0000313" key="2">
    <source>
        <dbReference type="EMBL" id="CCI80929.1"/>
    </source>
</evidence>
<dbReference type="STRING" id="1423758.FC41_GL000306"/>
<dbReference type="InterPro" id="IPR016979">
    <property type="entry name" value="DUF2129"/>
</dbReference>
<dbReference type="EMBL" id="CAKE01000001">
    <property type="protein sequence ID" value="CCI80929.1"/>
    <property type="molecule type" value="Genomic_DNA"/>
</dbReference>
<dbReference type="RefSeq" id="WP_008469494.1">
    <property type="nucleotide sequence ID" value="NZ_AYZP01000001.1"/>
</dbReference>
<proteinExistence type="predicted"/>
<dbReference type="GeneID" id="82846217"/>
<dbReference type="eggNOG" id="COG4471">
    <property type="taxonomic scope" value="Bacteria"/>
</dbReference>
<keyword evidence="1" id="KW-0963">Cytoplasm</keyword>
<organism evidence="2 3">
    <name type="scientific">Lactobacillus hominis DSM 23910 = CRBIP 24.179</name>
    <dbReference type="NCBI Taxonomy" id="1423758"/>
    <lineage>
        <taxon>Bacteria</taxon>
        <taxon>Bacillati</taxon>
        <taxon>Bacillota</taxon>
        <taxon>Bacilli</taxon>
        <taxon>Lactobacillales</taxon>
        <taxon>Lactobacillaceae</taxon>
        <taxon>Lactobacillus</taxon>
    </lineage>
</organism>
<name>I7L8T7_9LACO</name>